<dbReference type="EMBL" id="JAGTPW010000003">
    <property type="protein sequence ID" value="MBR8644022.1"/>
    <property type="molecule type" value="Genomic_DNA"/>
</dbReference>
<organism evidence="2 3">
    <name type="scientific">Peribacillus frigoritolerans</name>
    <dbReference type="NCBI Taxonomy" id="450367"/>
    <lineage>
        <taxon>Bacteria</taxon>
        <taxon>Bacillati</taxon>
        <taxon>Bacillota</taxon>
        <taxon>Bacilli</taxon>
        <taxon>Bacillales</taxon>
        <taxon>Bacillaceae</taxon>
        <taxon>Peribacillus</taxon>
    </lineage>
</organism>
<reference evidence="2" key="1">
    <citation type="submission" date="2021-04" db="EMBL/GenBank/DDBJ databases">
        <title>Whole genome sequencing of Enterococci isolates from hospitalized patients.</title>
        <authorList>
            <person name="Ogoti B.M."/>
            <person name="Onyambu F.G."/>
        </authorList>
    </citation>
    <scope>NUCLEOTIDE SEQUENCE</scope>
    <source>
        <strain evidence="2">242</strain>
    </source>
</reference>
<feature type="region of interest" description="Disordered" evidence="1">
    <location>
        <begin position="82"/>
        <end position="120"/>
    </location>
</feature>
<evidence type="ECO:0000256" key="1">
    <source>
        <dbReference type="SAM" id="MobiDB-lite"/>
    </source>
</evidence>
<dbReference type="Proteomes" id="UP000680045">
    <property type="component" value="Unassembled WGS sequence"/>
</dbReference>
<proteinExistence type="predicted"/>
<comment type="caution">
    <text evidence="2">The sequence shown here is derived from an EMBL/GenBank/DDBJ whole genome shotgun (WGS) entry which is preliminary data.</text>
</comment>
<feature type="compositionally biased region" description="Polar residues" evidence="1">
    <location>
        <begin position="103"/>
        <end position="114"/>
    </location>
</feature>
<accession>A0A941FPX5</accession>
<gene>
    <name evidence="2" type="ORF">KEH51_02700</name>
</gene>
<evidence type="ECO:0000313" key="3">
    <source>
        <dbReference type="Proteomes" id="UP000680045"/>
    </source>
</evidence>
<protein>
    <submittedName>
        <fullName evidence="2">Uncharacterized protein</fullName>
    </submittedName>
</protein>
<dbReference type="AlphaFoldDB" id="A0A941FPX5"/>
<sequence>MKSLSICNKKVSEGFIPKPFWFFIGIESAIAERKAWHGLNNEVTFKKVSISPQVLKQKVFYLKIKTKMIGTEGARLLREKRVKGRPTGAKTPRRLPDRPRKVSTWSGNPTFKNCTNHKET</sequence>
<name>A0A941FPX5_9BACI</name>
<evidence type="ECO:0000313" key="2">
    <source>
        <dbReference type="EMBL" id="MBR8644022.1"/>
    </source>
</evidence>